<reference evidence="2" key="2">
    <citation type="submission" date="2021-06" db="EMBL/GenBank/DDBJ databases">
        <title>Interrogation of the integrated mobile genetic elements in gut-associated Bacteroides with a consensus prediction approach.</title>
        <authorList>
            <person name="Campbell D.E."/>
            <person name="Leigh J.R."/>
            <person name="Kim T."/>
            <person name="England W."/>
            <person name="Whitaker R.J."/>
            <person name="Degnan P.H."/>
        </authorList>
    </citation>
    <scope>NUCLEOTIDE SEQUENCE</scope>
    <source>
        <strain evidence="2">VPI-3443</strain>
    </source>
</reference>
<evidence type="ECO:0000313" key="3">
    <source>
        <dbReference type="Proteomes" id="UP000095576"/>
    </source>
</evidence>
<keyword evidence="1" id="KW-0012">Acyltransferase</keyword>
<keyword evidence="1" id="KW-0808">Transferase</keyword>
<name>A0A174QEE1_BACT4</name>
<dbReference type="Gene3D" id="2.160.10.10">
    <property type="entry name" value="Hexapeptide repeat proteins"/>
    <property type="match status" value="1"/>
</dbReference>
<evidence type="ECO:0000313" key="1">
    <source>
        <dbReference type="EMBL" id="CUP71714.1"/>
    </source>
</evidence>
<dbReference type="Proteomes" id="UP001162960">
    <property type="component" value="Chromosome"/>
</dbReference>
<gene>
    <name evidence="1" type="primary">cysE_2</name>
    <name evidence="1" type="ORF">ERS852511_02978</name>
    <name evidence="2" type="ORF">KQP74_10690</name>
</gene>
<evidence type="ECO:0000313" key="2">
    <source>
        <dbReference type="EMBL" id="UYU93086.1"/>
    </source>
</evidence>
<reference evidence="1 3" key="1">
    <citation type="submission" date="2015-09" db="EMBL/GenBank/DDBJ databases">
        <authorList>
            <consortium name="Pathogen Informatics"/>
        </authorList>
    </citation>
    <scope>NUCLEOTIDE SEQUENCE [LARGE SCALE GENOMIC DNA]</scope>
    <source>
        <strain evidence="1 3">2789STDY5834899</strain>
    </source>
</reference>
<dbReference type="Proteomes" id="UP000095576">
    <property type="component" value="Unassembled WGS sequence"/>
</dbReference>
<dbReference type="SUPFAM" id="SSF51161">
    <property type="entry name" value="Trimeric LpxA-like enzymes"/>
    <property type="match status" value="1"/>
</dbReference>
<dbReference type="EMBL" id="CZAP01000011">
    <property type="protein sequence ID" value="CUP71714.1"/>
    <property type="molecule type" value="Genomic_DNA"/>
</dbReference>
<protein>
    <submittedName>
        <fullName evidence="1">Serine O-acetyltransferase</fullName>
        <ecNumber evidence="1">2.3.1.30</ecNumber>
    </submittedName>
</protein>
<dbReference type="RefSeq" id="WP_055300235.1">
    <property type="nucleotide sequence ID" value="NZ_BAABZI010000001.1"/>
</dbReference>
<sequence length="140" mass="15544">MKALRMFQSDYNRWYSGEINEEKLNMTPQFQAVLLYCIANNVCKIGADSFSLLGRHIGQIEIYYSTDIGPGFKINHGVGSVIGARAKIGSNFTIHQNCTIGDRKGGRPTIGDNVVMYAGLMVLGKISVDRVVLWEPIVLF</sequence>
<organism evidence="1 3">
    <name type="scientific">Bacteroides thetaiotaomicron</name>
    <dbReference type="NCBI Taxonomy" id="818"/>
    <lineage>
        <taxon>Bacteria</taxon>
        <taxon>Pseudomonadati</taxon>
        <taxon>Bacteroidota</taxon>
        <taxon>Bacteroidia</taxon>
        <taxon>Bacteroidales</taxon>
        <taxon>Bacteroidaceae</taxon>
        <taxon>Bacteroides</taxon>
    </lineage>
</organism>
<dbReference type="InterPro" id="IPR011004">
    <property type="entry name" value="Trimer_LpxA-like_sf"/>
</dbReference>
<proteinExistence type="predicted"/>
<dbReference type="PANTHER" id="PTHR42811">
    <property type="entry name" value="SERINE ACETYLTRANSFERASE"/>
    <property type="match status" value="1"/>
</dbReference>
<dbReference type="EMBL" id="CP083685">
    <property type="protein sequence ID" value="UYU93086.1"/>
    <property type="molecule type" value="Genomic_DNA"/>
</dbReference>
<dbReference type="GO" id="GO:0009001">
    <property type="term" value="F:serine O-acetyltransferase activity"/>
    <property type="evidence" value="ECO:0007669"/>
    <property type="project" value="UniProtKB-EC"/>
</dbReference>
<accession>A0A174QEE1</accession>
<dbReference type="AlphaFoldDB" id="A0A174QEE1"/>
<dbReference type="EC" id="2.3.1.30" evidence="1"/>